<sequence>MRALCIGMALNLQPTYDFASLLLDMSMLWDLGAITIWLFRAGLSETVLRKQSLHCMHTTSCPLMAGVYGRLTCGFIGPSECKLFSIIGVMFMICLRGRATAWVDNSRRYHIIESEELKELFRMTEGVSRKVRLAVEVGTGASNDPHAPLSQRSYSSPLFLTEGEQYG</sequence>
<comment type="caution">
    <text evidence="1">The sequence shown here is derived from an EMBL/GenBank/DDBJ whole genome shotgun (WGS) entry which is preliminary data.</text>
</comment>
<proteinExistence type="predicted"/>
<dbReference type="Proteomes" id="UP001367508">
    <property type="component" value="Unassembled WGS sequence"/>
</dbReference>
<organism evidence="1 2">
    <name type="scientific">Canavalia gladiata</name>
    <name type="common">Sword bean</name>
    <name type="synonym">Dolichos gladiatus</name>
    <dbReference type="NCBI Taxonomy" id="3824"/>
    <lineage>
        <taxon>Eukaryota</taxon>
        <taxon>Viridiplantae</taxon>
        <taxon>Streptophyta</taxon>
        <taxon>Embryophyta</taxon>
        <taxon>Tracheophyta</taxon>
        <taxon>Spermatophyta</taxon>
        <taxon>Magnoliopsida</taxon>
        <taxon>eudicotyledons</taxon>
        <taxon>Gunneridae</taxon>
        <taxon>Pentapetalae</taxon>
        <taxon>rosids</taxon>
        <taxon>fabids</taxon>
        <taxon>Fabales</taxon>
        <taxon>Fabaceae</taxon>
        <taxon>Papilionoideae</taxon>
        <taxon>50 kb inversion clade</taxon>
        <taxon>NPAAA clade</taxon>
        <taxon>indigoferoid/millettioid clade</taxon>
        <taxon>Phaseoleae</taxon>
        <taxon>Canavalia</taxon>
    </lineage>
</organism>
<protein>
    <submittedName>
        <fullName evidence="1">Uncharacterized protein</fullName>
    </submittedName>
</protein>
<gene>
    <name evidence="1" type="ORF">VNO77_20211</name>
</gene>
<evidence type="ECO:0000313" key="2">
    <source>
        <dbReference type="Proteomes" id="UP001367508"/>
    </source>
</evidence>
<reference evidence="1 2" key="1">
    <citation type="submission" date="2024-01" db="EMBL/GenBank/DDBJ databases">
        <title>The genomes of 5 underutilized Papilionoideae crops provide insights into root nodulation and disease resistanc.</title>
        <authorList>
            <person name="Jiang F."/>
        </authorList>
    </citation>
    <scope>NUCLEOTIDE SEQUENCE [LARGE SCALE GENOMIC DNA]</scope>
    <source>
        <strain evidence="1">LVBAO_FW01</strain>
        <tissue evidence="1">Leaves</tissue>
    </source>
</reference>
<keyword evidence="2" id="KW-1185">Reference proteome</keyword>
<accession>A0AAN9LP17</accession>
<name>A0AAN9LP17_CANGL</name>
<evidence type="ECO:0000313" key="1">
    <source>
        <dbReference type="EMBL" id="KAK7339537.1"/>
    </source>
</evidence>
<dbReference type="EMBL" id="JAYMYQ010000004">
    <property type="protein sequence ID" value="KAK7339537.1"/>
    <property type="molecule type" value="Genomic_DNA"/>
</dbReference>
<dbReference type="AlphaFoldDB" id="A0AAN9LP17"/>